<dbReference type="EMBL" id="BTGU01000009">
    <property type="protein sequence ID" value="GMN39216.1"/>
    <property type="molecule type" value="Genomic_DNA"/>
</dbReference>
<name>A0AA88AF29_FICCA</name>
<organism evidence="1 2">
    <name type="scientific">Ficus carica</name>
    <name type="common">Common fig</name>
    <dbReference type="NCBI Taxonomy" id="3494"/>
    <lineage>
        <taxon>Eukaryota</taxon>
        <taxon>Viridiplantae</taxon>
        <taxon>Streptophyta</taxon>
        <taxon>Embryophyta</taxon>
        <taxon>Tracheophyta</taxon>
        <taxon>Spermatophyta</taxon>
        <taxon>Magnoliopsida</taxon>
        <taxon>eudicotyledons</taxon>
        <taxon>Gunneridae</taxon>
        <taxon>Pentapetalae</taxon>
        <taxon>rosids</taxon>
        <taxon>fabids</taxon>
        <taxon>Rosales</taxon>
        <taxon>Moraceae</taxon>
        <taxon>Ficeae</taxon>
        <taxon>Ficus</taxon>
    </lineage>
</organism>
<dbReference type="AlphaFoldDB" id="A0AA88AF29"/>
<keyword evidence="2" id="KW-1185">Reference proteome</keyword>
<accession>A0AA88AF29</accession>
<reference evidence="1" key="1">
    <citation type="submission" date="2023-07" db="EMBL/GenBank/DDBJ databases">
        <title>draft genome sequence of fig (Ficus carica).</title>
        <authorList>
            <person name="Takahashi T."/>
            <person name="Nishimura K."/>
        </authorList>
    </citation>
    <scope>NUCLEOTIDE SEQUENCE</scope>
</reference>
<evidence type="ECO:0000313" key="1">
    <source>
        <dbReference type="EMBL" id="GMN39216.1"/>
    </source>
</evidence>
<protein>
    <submittedName>
        <fullName evidence="1">Uncharacterized protein</fullName>
    </submittedName>
</protein>
<comment type="caution">
    <text evidence="1">The sequence shown here is derived from an EMBL/GenBank/DDBJ whole genome shotgun (WGS) entry which is preliminary data.</text>
</comment>
<sequence length="72" mass="8299">MLPGWMPWMEVASQLFSDRRATSPITGRWVVVGDPSDVKLAVVGRSWVLMKVGGGKLFWCKEMEYNRENRRV</sequence>
<dbReference type="Proteomes" id="UP001187192">
    <property type="component" value="Unassembled WGS sequence"/>
</dbReference>
<evidence type="ECO:0000313" key="2">
    <source>
        <dbReference type="Proteomes" id="UP001187192"/>
    </source>
</evidence>
<gene>
    <name evidence="1" type="ORF">TIFTF001_008457</name>
</gene>
<proteinExistence type="predicted"/>